<evidence type="ECO:0000256" key="1">
    <source>
        <dbReference type="SAM" id="MobiDB-lite"/>
    </source>
</evidence>
<feature type="compositionally biased region" description="Basic and acidic residues" evidence="1">
    <location>
        <begin position="167"/>
        <end position="179"/>
    </location>
</feature>
<gene>
    <name evidence="2" type="ORF">Aple_050530</name>
</gene>
<evidence type="ECO:0008006" key="4">
    <source>
        <dbReference type="Google" id="ProtNLM"/>
    </source>
</evidence>
<keyword evidence="3" id="KW-1185">Reference proteome</keyword>
<protein>
    <recommendedName>
        <fullName evidence="4">Replication initiation protein</fullName>
    </recommendedName>
</protein>
<organism evidence="2 3">
    <name type="scientific">Acrocarpospora pleiomorpha</name>
    <dbReference type="NCBI Taxonomy" id="90975"/>
    <lineage>
        <taxon>Bacteria</taxon>
        <taxon>Bacillati</taxon>
        <taxon>Actinomycetota</taxon>
        <taxon>Actinomycetes</taxon>
        <taxon>Streptosporangiales</taxon>
        <taxon>Streptosporangiaceae</taxon>
        <taxon>Acrocarpospora</taxon>
    </lineage>
</organism>
<dbReference type="RefSeq" id="WP_155347106.1">
    <property type="nucleotide sequence ID" value="NZ_BAAAHM010000016.1"/>
</dbReference>
<dbReference type="Pfam" id="PF20199">
    <property type="entry name" value="RepSA"/>
    <property type="match status" value="2"/>
</dbReference>
<feature type="region of interest" description="Disordered" evidence="1">
    <location>
        <begin position="76"/>
        <end position="107"/>
    </location>
</feature>
<dbReference type="Proteomes" id="UP000377595">
    <property type="component" value="Unassembled WGS sequence"/>
</dbReference>
<dbReference type="OrthoDB" id="3203793at2"/>
<sequence>MLADAGLMSLDVAEQIASGVGVCLRPLPFRVTDPVTGSARLVEVTCGARLEAQCKPCARTNRLLRLAQCRDGWHLTEDPQPRIEADGEPGIESGDQSADASPEGSGGEMSAVEYAAYLSGLREEWRGQLDAAVAAGADATPDGVSLVELREVLADLDAEITSAQEAARDAVRGEEEGRVRRVRSTRRRQDAPDLPSRPMADTTVGPSFTARDGRVHRPSMFVTLTLPSYGRVKDGLPLDPDGYDYVRAARDALHFAKLVDRFIQNLRRTSGFKVQYFGAVEAQKRLAPHVHLAIRGAIPRALIREVAAATYHQVWWPSIATVRYDGDRMPVWVADADAGEHASVRGDWVDPDTGEVLPTWAEALDAIGADPSAVPAHVVRLGDQLDIQGLTGDSPDADARSRYLAKYLTKSLSAGVLEGRGRVRRARRAHLGRLVEVLRWEPCGSRCANWLRYGIQPEGAHAGLVPGLCRGKAHRSERAGYGGRRCLVSRLWSGKTLADYKAERRAWVVAALGLPAGDADAGANLVWERLSSGDPSLPSPALRLLRLVAERVRGRTEIERRQAGLVAVEVSA</sequence>
<evidence type="ECO:0000313" key="3">
    <source>
        <dbReference type="Proteomes" id="UP000377595"/>
    </source>
</evidence>
<name>A0A5M3XN47_9ACTN</name>
<dbReference type="InterPro" id="IPR046828">
    <property type="entry name" value="RepSA"/>
</dbReference>
<feature type="compositionally biased region" description="Basic and acidic residues" evidence="1">
    <location>
        <begin position="76"/>
        <end position="85"/>
    </location>
</feature>
<dbReference type="AlphaFoldDB" id="A0A5M3XN47"/>
<proteinExistence type="predicted"/>
<feature type="region of interest" description="Disordered" evidence="1">
    <location>
        <begin position="167"/>
        <end position="210"/>
    </location>
</feature>
<comment type="caution">
    <text evidence="2">The sequence shown here is derived from an EMBL/GenBank/DDBJ whole genome shotgun (WGS) entry which is preliminary data.</text>
</comment>
<reference evidence="2 3" key="1">
    <citation type="submission" date="2019-10" db="EMBL/GenBank/DDBJ databases">
        <title>Whole genome shotgun sequence of Acrocarpospora pleiomorpha NBRC 16267.</title>
        <authorList>
            <person name="Ichikawa N."/>
            <person name="Kimura A."/>
            <person name="Kitahashi Y."/>
            <person name="Komaki H."/>
            <person name="Oguchi A."/>
        </authorList>
    </citation>
    <scope>NUCLEOTIDE SEQUENCE [LARGE SCALE GENOMIC DNA]</scope>
    <source>
        <strain evidence="2 3">NBRC 16267</strain>
    </source>
</reference>
<dbReference type="EMBL" id="BLAF01000028">
    <property type="protein sequence ID" value="GES22156.1"/>
    <property type="molecule type" value="Genomic_DNA"/>
</dbReference>
<accession>A0A5M3XN47</accession>
<evidence type="ECO:0000313" key="2">
    <source>
        <dbReference type="EMBL" id="GES22156.1"/>
    </source>
</evidence>